<dbReference type="OrthoDB" id="1121174at2"/>
<dbReference type="InterPro" id="IPR052893">
    <property type="entry name" value="TCS_response_regulator"/>
</dbReference>
<organism evidence="3 4">
    <name type="scientific">Mucilaginibacter gilvus</name>
    <dbReference type="NCBI Taxonomy" id="2305909"/>
    <lineage>
        <taxon>Bacteria</taxon>
        <taxon>Pseudomonadati</taxon>
        <taxon>Bacteroidota</taxon>
        <taxon>Sphingobacteriia</taxon>
        <taxon>Sphingobacteriales</taxon>
        <taxon>Sphingobacteriaceae</taxon>
        <taxon>Mucilaginibacter</taxon>
    </lineage>
</organism>
<keyword evidence="4" id="KW-1185">Reference proteome</keyword>
<reference evidence="3 4" key="1">
    <citation type="submission" date="2019-01" db="EMBL/GenBank/DDBJ databases">
        <title>Mucilaginibacter antarcticum sp. nov., isolated from antarctic soil.</title>
        <authorList>
            <person name="Yan Y.-Q."/>
            <person name="Du Z.-J."/>
        </authorList>
    </citation>
    <scope>NUCLEOTIDE SEQUENCE [LARGE SCALE GENOMIC DNA]</scope>
    <source>
        <strain evidence="3 4">F01003</strain>
    </source>
</reference>
<evidence type="ECO:0000256" key="1">
    <source>
        <dbReference type="PROSITE-ProRule" id="PRU00169"/>
    </source>
</evidence>
<accession>A0A444MQ93</accession>
<evidence type="ECO:0000313" key="3">
    <source>
        <dbReference type="EMBL" id="RWY53763.1"/>
    </source>
</evidence>
<gene>
    <name evidence="3" type="ORF">EPL05_06750</name>
</gene>
<evidence type="ECO:0000313" key="4">
    <source>
        <dbReference type="Proteomes" id="UP000286701"/>
    </source>
</evidence>
<dbReference type="PANTHER" id="PTHR44520">
    <property type="entry name" value="RESPONSE REGULATOR RCP1-RELATED"/>
    <property type="match status" value="1"/>
</dbReference>
<dbReference type="SMART" id="SM00448">
    <property type="entry name" value="REC"/>
    <property type="match status" value="1"/>
</dbReference>
<dbReference type="Proteomes" id="UP000286701">
    <property type="component" value="Unassembled WGS sequence"/>
</dbReference>
<dbReference type="InterPro" id="IPR011006">
    <property type="entry name" value="CheY-like_superfamily"/>
</dbReference>
<feature type="modified residue" description="4-aspartylphosphate" evidence="1">
    <location>
        <position position="65"/>
    </location>
</feature>
<dbReference type="PROSITE" id="PS50110">
    <property type="entry name" value="RESPONSE_REGULATORY"/>
    <property type="match status" value="1"/>
</dbReference>
<name>A0A444MQ93_9SPHI</name>
<dbReference type="Pfam" id="PF00072">
    <property type="entry name" value="Response_reg"/>
    <property type="match status" value="1"/>
</dbReference>
<comment type="caution">
    <text evidence="3">The sequence shown here is derived from an EMBL/GenBank/DDBJ whole genome shotgun (WGS) entry which is preliminary data.</text>
</comment>
<proteinExistence type="predicted"/>
<dbReference type="EMBL" id="SBIW01000003">
    <property type="protein sequence ID" value="RWY53763.1"/>
    <property type="molecule type" value="Genomic_DNA"/>
</dbReference>
<dbReference type="SUPFAM" id="SSF52172">
    <property type="entry name" value="CheY-like"/>
    <property type="match status" value="1"/>
</dbReference>
<dbReference type="AlphaFoldDB" id="A0A444MQ93"/>
<dbReference type="Gene3D" id="3.40.50.2300">
    <property type="match status" value="1"/>
</dbReference>
<dbReference type="RefSeq" id="WP_128533196.1">
    <property type="nucleotide sequence ID" value="NZ_SBIW01000003.1"/>
</dbReference>
<evidence type="ECO:0000259" key="2">
    <source>
        <dbReference type="PROSITE" id="PS50110"/>
    </source>
</evidence>
<dbReference type="PANTHER" id="PTHR44520:SF2">
    <property type="entry name" value="RESPONSE REGULATOR RCP1"/>
    <property type="match status" value="1"/>
</dbReference>
<dbReference type="InterPro" id="IPR001789">
    <property type="entry name" value="Sig_transdc_resp-reg_receiver"/>
</dbReference>
<dbReference type="GO" id="GO:0000160">
    <property type="term" value="P:phosphorelay signal transduction system"/>
    <property type="evidence" value="ECO:0007669"/>
    <property type="project" value="InterPro"/>
</dbReference>
<protein>
    <submittedName>
        <fullName evidence="3">Response regulator</fullName>
    </submittedName>
</protein>
<feature type="domain" description="Response regulatory" evidence="2">
    <location>
        <begin position="8"/>
        <end position="135"/>
    </location>
</feature>
<sequence length="141" mass="16044">MDSYMPLNVLVIDDDVINNFIFERLTLKVTADIMLAFCLNGEEAIDYLQSLIENARTLPDIIFLDLTMPVMNGWDFLEEYHRLNLDSVVGAKVYIITSSIFNLDIERALGYAIVKDFITKPISTTKLEQILGTANSARLEY</sequence>
<keyword evidence="1" id="KW-0597">Phosphoprotein</keyword>